<reference evidence="2 3" key="1">
    <citation type="journal article" date="2019" name="Int. J. Syst. Evol. Microbiol.">
        <title>The Global Catalogue of Microorganisms (GCM) 10K type strain sequencing project: providing services to taxonomists for standard genome sequencing and annotation.</title>
        <authorList>
            <consortium name="The Broad Institute Genomics Platform"/>
            <consortium name="The Broad Institute Genome Sequencing Center for Infectious Disease"/>
            <person name="Wu L."/>
            <person name="Ma J."/>
        </authorList>
    </citation>
    <scope>NUCLEOTIDE SEQUENCE [LARGE SCALE GENOMIC DNA]</scope>
    <source>
        <strain evidence="2 3">JCM 14718</strain>
    </source>
</reference>
<organism evidence="2 3">
    <name type="scientific">Fodinicola feengrottensis</name>
    <dbReference type="NCBI Taxonomy" id="435914"/>
    <lineage>
        <taxon>Bacteria</taxon>
        <taxon>Bacillati</taxon>
        <taxon>Actinomycetota</taxon>
        <taxon>Actinomycetes</taxon>
        <taxon>Mycobacteriales</taxon>
        <taxon>Fodinicola</taxon>
    </lineage>
</organism>
<evidence type="ECO:0000313" key="3">
    <source>
        <dbReference type="Proteomes" id="UP001500618"/>
    </source>
</evidence>
<comment type="caution">
    <text evidence="2">The sequence shown here is derived from an EMBL/GenBank/DDBJ whole genome shotgun (WGS) entry which is preliminary data.</text>
</comment>
<evidence type="ECO:0008006" key="4">
    <source>
        <dbReference type="Google" id="ProtNLM"/>
    </source>
</evidence>
<proteinExistence type="predicted"/>
<name>A0ABN2IQ44_9ACTN</name>
<keyword evidence="3" id="KW-1185">Reference proteome</keyword>
<accession>A0ABN2IQ44</accession>
<feature type="signal peptide" evidence="1">
    <location>
        <begin position="1"/>
        <end position="26"/>
    </location>
</feature>
<sequence length="157" mass="16533">MQAVLTAVAVSVALGVPAVVSTGAAAAPVPSAGQQAMGNPHPSNLKPTGIRPLADGNFHAYRESNYVNGCYWSGDSANWVFSGGCGNFNDTASSVWNNGYAANLDGVLMFKDINYGGPFMCLSRGDSWGDLNLGIERFSDGSFANDQISSHRWSDFC</sequence>
<dbReference type="EMBL" id="BAAANY010000032">
    <property type="protein sequence ID" value="GAA1709168.1"/>
    <property type="molecule type" value="Genomic_DNA"/>
</dbReference>
<dbReference type="Gene3D" id="2.60.20.10">
    <property type="entry name" value="Crystallins"/>
    <property type="match status" value="1"/>
</dbReference>
<feature type="chain" id="PRO_5046693081" description="Beta/gamma crystallin 'Greek key' domain-containing protein" evidence="1">
    <location>
        <begin position="27"/>
        <end position="157"/>
    </location>
</feature>
<dbReference type="Proteomes" id="UP001500618">
    <property type="component" value="Unassembled WGS sequence"/>
</dbReference>
<evidence type="ECO:0000256" key="1">
    <source>
        <dbReference type="SAM" id="SignalP"/>
    </source>
</evidence>
<keyword evidence="1" id="KW-0732">Signal</keyword>
<protein>
    <recommendedName>
        <fullName evidence="4">Beta/gamma crystallin 'Greek key' domain-containing protein</fullName>
    </recommendedName>
</protein>
<gene>
    <name evidence="2" type="ORF">GCM10009765_68260</name>
</gene>
<evidence type="ECO:0000313" key="2">
    <source>
        <dbReference type="EMBL" id="GAA1709168.1"/>
    </source>
</evidence>